<sequence>MKRQEFRQKSNWQLIFALIIIIFSIYIYLYLNNSVEINLATSWAFGLIVGFILQRSRICFTAALRDPFLFGLTKLSRALILSTIIITIGFAYIQYQQQLGGLPIEGKFVPLGWHIPIGAFIFGLGAAVSGGCASGTLIRLGEGYKLQWIVIVGFIAGSVHGSYDASFWYQLIRSQKSTHLPQLLGWGNALALQIIFLLLLYLLSYWWEKHKF</sequence>
<keyword evidence="1" id="KW-0812">Transmembrane</keyword>
<dbReference type="RefSeq" id="WP_229344609.1">
    <property type="nucleotide sequence ID" value="NZ_JAJFAT010000005.1"/>
</dbReference>
<name>A0AAW4WXD8_9FIRM</name>
<dbReference type="InterPro" id="IPR007272">
    <property type="entry name" value="Sulf_transp_TsuA/YedE"/>
</dbReference>
<keyword evidence="1" id="KW-0472">Membrane</keyword>
<feature type="transmembrane region" description="Helical" evidence="1">
    <location>
        <begin position="75"/>
        <end position="93"/>
    </location>
</feature>
<feature type="transmembrane region" description="Helical" evidence="1">
    <location>
        <begin position="12"/>
        <end position="31"/>
    </location>
</feature>
<evidence type="ECO:0000313" key="3">
    <source>
        <dbReference type="Proteomes" id="UP001199296"/>
    </source>
</evidence>
<accession>A0AAW4WXD8</accession>
<organism evidence="2 3">
    <name type="scientific">Halanaerobium polyolivorans</name>
    <dbReference type="NCBI Taxonomy" id="2886943"/>
    <lineage>
        <taxon>Bacteria</taxon>
        <taxon>Bacillati</taxon>
        <taxon>Bacillota</taxon>
        <taxon>Clostridia</taxon>
        <taxon>Halanaerobiales</taxon>
        <taxon>Halanaerobiaceae</taxon>
        <taxon>Halanaerobium</taxon>
    </lineage>
</organism>
<keyword evidence="1" id="KW-1133">Transmembrane helix</keyword>
<keyword evidence="3" id="KW-1185">Reference proteome</keyword>
<feature type="transmembrane region" description="Helical" evidence="1">
    <location>
        <begin position="183"/>
        <end position="207"/>
    </location>
</feature>
<dbReference type="Proteomes" id="UP001199296">
    <property type="component" value="Unassembled WGS sequence"/>
</dbReference>
<evidence type="ECO:0000313" key="2">
    <source>
        <dbReference type="EMBL" id="MCC3144656.1"/>
    </source>
</evidence>
<proteinExistence type="predicted"/>
<dbReference type="AlphaFoldDB" id="A0AAW4WXD8"/>
<evidence type="ECO:0000256" key="1">
    <source>
        <dbReference type="SAM" id="Phobius"/>
    </source>
</evidence>
<feature type="transmembrane region" description="Helical" evidence="1">
    <location>
        <begin position="113"/>
        <end position="134"/>
    </location>
</feature>
<protein>
    <submittedName>
        <fullName evidence="2">YeeE/YedE family protein</fullName>
    </submittedName>
</protein>
<feature type="transmembrane region" description="Helical" evidence="1">
    <location>
        <begin position="146"/>
        <end position="163"/>
    </location>
</feature>
<dbReference type="Pfam" id="PF04143">
    <property type="entry name" value="Sulf_transp"/>
    <property type="match status" value="1"/>
</dbReference>
<gene>
    <name evidence="2" type="ORF">LJ207_04860</name>
</gene>
<dbReference type="EMBL" id="JAJFAT010000005">
    <property type="protein sequence ID" value="MCC3144656.1"/>
    <property type="molecule type" value="Genomic_DNA"/>
</dbReference>
<comment type="caution">
    <text evidence="2">The sequence shown here is derived from an EMBL/GenBank/DDBJ whole genome shotgun (WGS) entry which is preliminary data.</text>
</comment>
<reference evidence="2 3" key="1">
    <citation type="submission" date="2021-10" db="EMBL/GenBank/DDBJ databases">
        <authorList>
            <person name="Grouzdev D.S."/>
            <person name="Pantiukh K.S."/>
            <person name="Krutkina M.S."/>
        </authorList>
    </citation>
    <scope>NUCLEOTIDE SEQUENCE [LARGE SCALE GENOMIC DNA]</scope>
    <source>
        <strain evidence="2 3">Z-7514</strain>
    </source>
</reference>
<feature type="transmembrane region" description="Helical" evidence="1">
    <location>
        <begin position="37"/>
        <end position="54"/>
    </location>
</feature>